<evidence type="ECO:0000259" key="4">
    <source>
        <dbReference type="PROSITE" id="PS51071"/>
    </source>
</evidence>
<dbReference type="InterPro" id="IPR001347">
    <property type="entry name" value="SIS_dom"/>
</dbReference>
<dbReference type="SUPFAM" id="SSF46689">
    <property type="entry name" value="Homeodomain-like"/>
    <property type="match status" value="1"/>
</dbReference>
<dbReference type="PROSITE" id="PS51071">
    <property type="entry name" value="HTH_RPIR"/>
    <property type="match status" value="1"/>
</dbReference>
<dbReference type="Gene3D" id="1.10.10.10">
    <property type="entry name" value="Winged helix-like DNA-binding domain superfamily/Winged helix DNA-binding domain"/>
    <property type="match status" value="1"/>
</dbReference>
<dbReference type="InterPro" id="IPR046348">
    <property type="entry name" value="SIS_dom_sf"/>
</dbReference>
<keyword evidence="2" id="KW-0238">DNA-binding</keyword>
<dbReference type="GO" id="GO:0003700">
    <property type="term" value="F:DNA-binding transcription factor activity"/>
    <property type="evidence" value="ECO:0007669"/>
    <property type="project" value="InterPro"/>
</dbReference>
<accession>A0AAW5Z0D3</accession>
<dbReference type="Pfam" id="PF01418">
    <property type="entry name" value="HTH_6"/>
    <property type="match status" value="1"/>
</dbReference>
<evidence type="ECO:0000256" key="2">
    <source>
        <dbReference type="ARBA" id="ARBA00023125"/>
    </source>
</evidence>
<dbReference type="PANTHER" id="PTHR30514:SF1">
    <property type="entry name" value="HTH-TYPE TRANSCRIPTIONAL REGULATOR HEXR-RELATED"/>
    <property type="match status" value="1"/>
</dbReference>
<evidence type="ECO:0000313" key="7">
    <source>
        <dbReference type="Proteomes" id="UP001210502"/>
    </source>
</evidence>
<dbReference type="Gene3D" id="3.40.50.10490">
    <property type="entry name" value="Glucose-6-phosphate isomerase like protein, domain 1"/>
    <property type="match status" value="1"/>
</dbReference>
<gene>
    <name evidence="6" type="ORF">PF586_09370</name>
</gene>
<dbReference type="Proteomes" id="UP001210502">
    <property type="component" value="Unassembled WGS sequence"/>
</dbReference>
<dbReference type="EMBL" id="JAQIEY010000045">
    <property type="protein sequence ID" value="MDA3768634.1"/>
    <property type="molecule type" value="Genomic_DNA"/>
</dbReference>
<dbReference type="AlphaFoldDB" id="A0AAW5Z0D3"/>
<dbReference type="CDD" id="cd05013">
    <property type="entry name" value="SIS_RpiR"/>
    <property type="match status" value="1"/>
</dbReference>
<proteinExistence type="predicted"/>
<evidence type="ECO:0000313" key="6">
    <source>
        <dbReference type="EMBL" id="MDA3768634.1"/>
    </source>
</evidence>
<evidence type="ECO:0000256" key="1">
    <source>
        <dbReference type="ARBA" id="ARBA00023015"/>
    </source>
</evidence>
<keyword evidence="1" id="KW-0805">Transcription regulation</keyword>
<organism evidence="6 7">
    <name type="scientific">Lactobacillus delbrueckii</name>
    <dbReference type="NCBI Taxonomy" id="1584"/>
    <lineage>
        <taxon>Bacteria</taxon>
        <taxon>Bacillati</taxon>
        <taxon>Bacillota</taxon>
        <taxon>Bacilli</taxon>
        <taxon>Lactobacillales</taxon>
        <taxon>Lactobacillaceae</taxon>
        <taxon>Lactobacillus</taxon>
    </lineage>
</organism>
<dbReference type="GO" id="GO:0097367">
    <property type="term" value="F:carbohydrate derivative binding"/>
    <property type="evidence" value="ECO:0007669"/>
    <property type="project" value="InterPro"/>
</dbReference>
<dbReference type="GO" id="GO:1901135">
    <property type="term" value="P:carbohydrate derivative metabolic process"/>
    <property type="evidence" value="ECO:0007669"/>
    <property type="project" value="InterPro"/>
</dbReference>
<protein>
    <submittedName>
        <fullName evidence="6">MurR/RpiR family transcriptional regulator</fullName>
    </submittedName>
</protein>
<sequence length="279" mass="30632">MENEESIIEQILRQKNGMSPSDQKVAEIVLKKPEEVVNYTISQLAQAAGVSGASVTRFCHNLNLSGFHQLKVSLARVKSPVSSLASLSQDDVSQALDQIAASKEDEIDRTLRRLPAATLKEVLDLLEKSRLIQVAAEGDTYPVAEDAVYKLNQLGLLVISSPTMETVLGQTMNMNSSDCLWLISNSGESSGLLKLAYLAKEKGIKVISMTNRPDSPLAAKSDYHLTTAIGQTVLQEEYLFSRLASSSLVEAIFLLLLNRDKKRLSHIQAHEKLIADRKV</sequence>
<dbReference type="GO" id="GO:0003677">
    <property type="term" value="F:DNA binding"/>
    <property type="evidence" value="ECO:0007669"/>
    <property type="project" value="UniProtKB-KW"/>
</dbReference>
<dbReference type="Pfam" id="PF01380">
    <property type="entry name" value="SIS"/>
    <property type="match status" value="1"/>
</dbReference>
<dbReference type="PROSITE" id="PS51464">
    <property type="entry name" value="SIS"/>
    <property type="match status" value="1"/>
</dbReference>
<evidence type="ECO:0000259" key="5">
    <source>
        <dbReference type="PROSITE" id="PS51464"/>
    </source>
</evidence>
<dbReference type="InterPro" id="IPR000281">
    <property type="entry name" value="HTH_RpiR"/>
</dbReference>
<feature type="domain" description="HTH rpiR-type" evidence="4">
    <location>
        <begin position="5"/>
        <end position="81"/>
    </location>
</feature>
<dbReference type="InterPro" id="IPR009057">
    <property type="entry name" value="Homeodomain-like_sf"/>
</dbReference>
<keyword evidence="3" id="KW-0804">Transcription</keyword>
<comment type="caution">
    <text evidence="6">The sequence shown here is derived from an EMBL/GenBank/DDBJ whole genome shotgun (WGS) entry which is preliminary data.</text>
</comment>
<reference evidence="6" key="1">
    <citation type="submission" date="2023-01" db="EMBL/GenBank/DDBJ databases">
        <title>Sequencing of the bacterial strains from artisanal fermented milk Matsoni.</title>
        <authorList>
            <person name="Rozman V."/>
            <person name="Accetto T."/>
            <person name="Bogovic Matijasic B."/>
        </authorList>
    </citation>
    <scope>NUCLEOTIDE SEQUENCE</scope>
    <source>
        <strain evidence="6">Lbl333</strain>
    </source>
</reference>
<dbReference type="SUPFAM" id="SSF53697">
    <property type="entry name" value="SIS domain"/>
    <property type="match status" value="1"/>
</dbReference>
<name>A0AAW5Z0D3_9LACO</name>
<dbReference type="InterPro" id="IPR047640">
    <property type="entry name" value="RpiR-like"/>
</dbReference>
<dbReference type="InterPro" id="IPR035472">
    <property type="entry name" value="RpiR-like_SIS"/>
</dbReference>
<dbReference type="InterPro" id="IPR036388">
    <property type="entry name" value="WH-like_DNA-bd_sf"/>
</dbReference>
<evidence type="ECO:0000256" key="3">
    <source>
        <dbReference type="ARBA" id="ARBA00023163"/>
    </source>
</evidence>
<feature type="domain" description="SIS" evidence="5">
    <location>
        <begin position="122"/>
        <end position="262"/>
    </location>
</feature>
<dbReference type="PANTHER" id="PTHR30514">
    <property type="entry name" value="GLUCOKINASE"/>
    <property type="match status" value="1"/>
</dbReference>
<dbReference type="RefSeq" id="WP_271024993.1">
    <property type="nucleotide sequence ID" value="NZ_JAQIEY010000045.1"/>
</dbReference>